<dbReference type="SUPFAM" id="SSF51445">
    <property type="entry name" value="(Trans)glycosidases"/>
    <property type="match status" value="1"/>
</dbReference>
<dbReference type="GO" id="GO:0005975">
    <property type="term" value="P:carbohydrate metabolic process"/>
    <property type="evidence" value="ECO:0007669"/>
    <property type="project" value="InterPro"/>
</dbReference>
<keyword evidence="2 4" id="KW-0326">Glycosidase</keyword>
<dbReference type="SMART" id="SM00642">
    <property type="entry name" value="Aamy"/>
    <property type="match status" value="1"/>
</dbReference>
<dbReference type="EMBL" id="CP021780">
    <property type="protein sequence ID" value="ASA26185.1"/>
    <property type="molecule type" value="Genomic_DNA"/>
</dbReference>
<keyword evidence="5" id="KW-1185">Reference proteome</keyword>
<dbReference type="Gene3D" id="2.60.40.1180">
    <property type="entry name" value="Golgi alpha-mannosidase II"/>
    <property type="match status" value="1"/>
</dbReference>
<accession>A0A2Z2KNV5</accession>
<evidence type="ECO:0000313" key="4">
    <source>
        <dbReference type="EMBL" id="ASA26185.1"/>
    </source>
</evidence>
<dbReference type="Gene3D" id="2.60.40.10">
    <property type="entry name" value="Immunoglobulins"/>
    <property type="match status" value="1"/>
</dbReference>
<name>A0A2Z2KNV5_9BACL</name>
<dbReference type="InterPro" id="IPR006047">
    <property type="entry name" value="GH13_cat_dom"/>
</dbReference>
<dbReference type="InterPro" id="IPR004185">
    <property type="entry name" value="Glyco_hydro_13_lg-like_dom"/>
</dbReference>
<keyword evidence="1" id="KW-0378">Hydrolase</keyword>
<dbReference type="CDD" id="cd02857">
    <property type="entry name" value="E_set_CDase_PDE_N"/>
    <property type="match status" value="1"/>
</dbReference>
<dbReference type="OrthoDB" id="9805159at2"/>
<gene>
    <name evidence="4" type="ORF">B9T62_04815</name>
</gene>
<dbReference type="AlphaFoldDB" id="A0A2Z2KNV5"/>
<dbReference type="CDD" id="cd11338">
    <property type="entry name" value="AmyAc_CMD"/>
    <property type="match status" value="1"/>
</dbReference>
<evidence type="ECO:0000256" key="1">
    <source>
        <dbReference type="ARBA" id="ARBA00022801"/>
    </source>
</evidence>
<sequence>MHLECLHHAPHSNWAYLYEKETFHLRVRTSKQNVDRVYAITGDKYDWETYHHEHKMPKVANDRFFDYWQVAVKPEHRRFSYGFRFHSGKETAWMIETGIFTEEPEAPNGYYDRPFLHEIDLFEAPEWAKSAIFYQIMPDRFANGDPTNDPEEIMRWGTEPTRESFFGGDLQGIINRLDYLTDLGITAIYLTPIFEAPTYHKYDTTNYKKVDPHFGDLELLKKLVNEAHAKGIRIVLDAAFNHISANSQQFTDVIENGAHSRYVNWFHIHEFPVKVREGNPNYDSFGFFAQMPKLNTANPETREYLLDIAEYWLKEVGIDGWRLDVANEIDHAFWKDFRRRIKAINPEAYLIGEVWNDSLRWLQGDQFDSVMNYPLSDRLIDFLQTDDMDAATFAAHIGGLLMRYPQQANEVLFNLMASHDTPRVLTQLGGDKRKLKLAIAFLLTFTGTPCIYYGDEIGLEGEADPDCRKCMIWEEDKQDSDLYQSYKQLIQLRKKHPVLRTGQFGFLKADMHKRPIIYERYDEQGHFTIWMNASEELALLTHTLEGNWRDALTGEKAVEEEWQVWIHLNPFGYKILLKD</sequence>
<dbReference type="GO" id="GO:0004553">
    <property type="term" value="F:hydrolase activity, hydrolyzing O-glycosyl compounds"/>
    <property type="evidence" value="ECO:0007669"/>
    <property type="project" value="InterPro"/>
</dbReference>
<evidence type="ECO:0000259" key="3">
    <source>
        <dbReference type="SMART" id="SM00642"/>
    </source>
</evidence>
<dbReference type="InterPro" id="IPR014756">
    <property type="entry name" value="Ig_E-set"/>
</dbReference>
<dbReference type="Proteomes" id="UP000249890">
    <property type="component" value="Chromosome"/>
</dbReference>
<dbReference type="InterPro" id="IPR013783">
    <property type="entry name" value="Ig-like_fold"/>
</dbReference>
<dbReference type="SUPFAM" id="SSF81296">
    <property type="entry name" value="E set domains"/>
    <property type="match status" value="1"/>
</dbReference>
<dbReference type="PANTHER" id="PTHR10357">
    <property type="entry name" value="ALPHA-AMYLASE FAMILY MEMBER"/>
    <property type="match status" value="1"/>
</dbReference>
<organism evidence="4 5">
    <name type="scientific">Paenibacillus donghaensis</name>
    <dbReference type="NCBI Taxonomy" id="414771"/>
    <lineage>
        <taxon>Bacteria</taxon>
        <taxon>Bacillati</taxon>
        <taxon>Bacillota</taxon>
        <taxon>Bacilli</taxon>
        <taxon>Bacillales</taxon>
        <taxon>Paenibacillaceae</taxon>
        <taxon>Paenibacillus</taxon>
    </lineage>
</organism>
<evidence type="ECO:0000256" key="2">
    <source>
        <dbReference type="ARBA" id="ARBA00023295"/>
    </source>
</evidence>
<dbReference type="InterPro" id="IPR045857">
    <property type="entry name" value="O16G_dom_2"/>
</dbReference>
<dbReference type="Gene3D" id="3.90.400.10">
    <property type="entry name" value="Oligo-1,6-glucosidase, Domain 2"/>
    <property type="match status" value="1"/>
</dbReference>
<protein>
    <submittedName>
        <fullName evidence="4">Alpha-glycosidase</fullName>
    </submittedName>
</protein>
<dbReference type="Pfam" id="PF02903">
    <property type="entry name" value="Alpha-amylase_N"/>
    <property type="match status" value="1"/>
</dbReference>
<dbReference type="Pfam" id="PF00128">
    <property type="entry name" value="Alpha-amylase"/>
    <property type="match status" value="1"/>
</dbReference>
<dbReference type="PANTHER" id="PTHR10357:SF210">
    <property type="entry name" value="MALTODEXTRIN GLUCOSIDASE"/>
    <property type="match status" value="1"/>
</dbReference>
<dbReference type="Gene3D" id="3.20.20.80">
    <property type="entry name" value="Glycosidases"/>
    <property type="match status" value="1"/>
</dbReference>
<evidence type="ECO:0000313" key="5">
    <source>
        <dbReference type="Proteomes" id="UP000249890"/>
    </source>
</evidence>
<feature type="domain" description="Glycosyl hydrolase family 13 catalytic" evidence="3">
    <location>
        <begin position="135"/>
        <end position="493"/>
    </location>
</feature>
<reference evidence="4 5" key="1">
    <citation type="submission" date="2017-06" db="EMBL/GenBank/DDBJ databases">
        <title>Complete genome sequence of Paenibacillus donghaensis KCTC 13049T isolated from East Sea sediment, South Korea.</title>
        <authorList>
            <person name="Jung B.K."/>
            <person name="Hong S.-J."/>
            <person name="Shin J.-H."/>
        </authorList>
    </citation>
    <scope>NUCLEOTIDE SEQUENCE [LARGE SCALE GENOMIC DNA]</scope>
    <source>
        <strain evidence="4 5">KCTC 13049</strain>
    </source>
</reference>
<proteinExistence type="predicted"/>
<dbReference type="InterPro" id="IPR017853">
    <property type="entry name" value="GH"/>
</dbReference>
<dbReference type="InterPro" id="IPR013780">
    <property type="entry name" value="Glyco_hydro_b"/>
</dbReference>
<dbReference type="SUPFAM" id="SSF51011">
    <property type="entry name" value="Glycosyl hydrolase domain"/>
    <property type="match status" value="1"/>
</dbReference>
<dbReference type="KEGG" id="pdh:B9T62_04815"/>